<protein>
    <recommendedName>
        <fullName evidence="8">Cation/H+ exchanger transmembrane domain-containing protein</fullName>
    </recommendedName>
</protein>
<feature type="domain" description="Cation/H+ exchanger transmembrane" evidence="8">
    <location>
        <begin position="21"/>
        <end position="417"/>
    </location>
</feature>
<feature type="transmembrane region" description="Helical" evidence="7">
    <location>
        <begin position="141"/>
        <end position="165"/>
    </location>
</feature>
<keyword evidence="3 7" id="KW-0812">Transmembrane</keyword>
<dbReference type="EMBL" id="MRYD01000198">
    <property type="protein sequence ID" value="OSZ57357.1"/>
    <property type="molecule type" value="Genomic_DNA"/>
</dbReference>
<keyword evidence="10" id="KW-1185">Reference proteome</keyword>
<keyword evidence="2" id="KW-0813">Transport</keyword>
<feature type="transmembrane region" description="Helical" evidence="7">
    <location>
        <begin position="39"/>
        <end position="56"/>
    </location>
</feature>
<evidence type="ECO:0000256" key="4">
    <source>
        <dbReference type="ARBA" id="ARBA00022989"/>
    </source>
</evidence>
<proteinExistence type="predicted"/>
<dbReference type="PANTHER" id="PTHR32468">
    <property type="entry name" value="CATION/H + ANTIPORTER"/>
    <property type="match status" value="1"/>
</dbReference>
<feature type="transmembrane region" description="Helical" evidence="7">
    <location>
        <begin position="68"/>
        <end position="87"/>
    </location>
</feature>
<comment type="subcellular location">
    <subcellularLocation>
        <location evidence="1">Membrane</location>
        <topology evidence="1">Multi-pass membrane protein</topology>
    </subcellularLocation>
</comment>
<evidence type="ECO:0000313" key="9">
    <source>
        <dbReference type="EMBL" id="OSZ57357.1"/>
    </source>
</evidence>
<keyword evidence="4 7" id="KW-1133">Transmembrane helix</keyword>
<reference evidence="9 10" key="1">
    <citation type="submission" date="2016-12" db="EMBL/GenBank/DDBJ databases">
        <title>Genome Mining:The Detection of Biosynthetic Gene Clusters to Aid in the Expression of Curamycin A produced by Streptomyces sp. strain CZA14.</title>
        <authorList>
            <person name="Durrell K.A."/>
            <person name="Kirby B.M."/>
            <person name="Khan W."/>
            <person name="Mthethwa T."/>
            <person name="Le Roes-Hill M."/>
        </authorList>
    </citation>
    <scope>NUCLEOTIDE SEQUENCE [LARGE SCALE GENOMIC DNA]</scope>
    <source>
        <strain evidence="9 10">CZA14</strain>
    </source>
</reference>
<evidence type="ECO:0000256" key="7">
    <source>
        <dbReference type="SAM" id="Phobius"/>
    </source>
</evidence>
<feature type="transmembrane region" description="Helical" evidence="7">
    <location>
        <begin position="316"/>
        <end position="338"/>
    </location>
</feature>
<feature type="transmembrane region" description="Helical" evidence="7">
    <location>
        <begin position="177"/>
        <end position="201"/>
    </location>
</feature>
<evidence type="ECO:0000256" key="3">
    <source>
        <dbReference type="ARBA" id="ARBA00022692"/>
    </source>
</evidence>
<keyword evidence="6 7" id="KW-0472">Membrane</keyword>
<accession>A0ABX3YDR4</accession>
<dbReference type="PANTHER" id="PTHR32468:SF0">
    <property type="entry name" value="K(+)_H(+) ANTIPORTER 1"/>
    <property type="match status" value="1"/>
</dbReference>
<comment type="caution">
    <text evidence="9">The sequence shown here is derived from an EMBL/GenBank/DDBJ whole genome shotgun (WGS) entry which is preliminary data.</text>
</comment>
<feature type="transmembrane region" description="Helical" evidence="7">
    <location>
        <begin position="207"/>
        <end position="228"/>
    </location>
</feature>
<organism evidence="9 10">
    <name type="scientific">Streptomyces pharetrae CZA14</name>
    <dbReference type="NCBI Taxonomy" id="1144883"/>
    <lineage>
        <taxon>Bacteria</taxon>
        <taxon>Bacillati</taxon>
        <taxon>Actinomycetota</taxon>
        <taxon>Actinomycetes</taxon>
        <taxon>Kitasatosporales</taxon>
        <taxon>Streptomycetaceae</taxon>
        <taxon>Streptomyces</taxon>
    </lineage>
</organism>
<evidence type="ECO:0000256" key="2">
    <source>
        <dbReference type="ARBA" id="ARBA00022448"/>
    </source>
</evidence>
<evidence type="ECO:0000313" key="10">
    <source>
        <dbReference type="Proteomes" id="UP000194266"/>
    </source>
</evidence>
<dbReference type="Gene3D" id="1.20.1530.20">
    <property type="match status" value="1"/>
</dbReference>
<dbReference type="RefSeq" id="WP_086172014.1">
    <property type="nucleotide sequence ID" value="NZ_MRYD01000198.1"/>
</dbReference>
<gene>
    <name evidence="9" type="ORF">OQI_27775</name>
</gene>
<dbReference type="Pfam" id="PF00999">
    <property type="entry name" value="Na_H_Exchanger"/>
    <property type="match status" value="1"/>
</dbReference>
<evidence type="ECO:0000256" key="1">
    <source>
        <dbReference type="ARBA" id="ARBA00004141"/>
    </source>
</evidence>
<evidence type="ECO:0000256" key="5">
    <source>
        <dbReference type="ARBA" id="ARBA00023065"/>
    </source>
</evidence>
<evidence type="ECO:0000256" key="6">
    <source>
        <dbReference type="ARBA" id="ARBA00023136"/>
    </source>
</evidence>
<feature type="transmembrane region" description="Helical" evidence="7">
    <location>
        <begin position="398"/>
        <end position="420"/>
    </location>
</feature>
<feature type="transmembrane region" description="Helical" evidence="7">
    <location>
        <begin position="6"/>
        <end position="27"/>
    </location>
</feature>
<feature type="transmembrane region" description="Helical" evidence="7">
    <location>
        <begin position="107"/>
        <end position="129"/>
    </location>
</feature>
<dbReference type="InterPro" id="IPR038770">
    <property type="entry name" value="Na+/solute_symporter_sf"/>
</dbReference>
<dbReference type="InterPro" id="IPR050794">
    <property type="entry name" value="CPA2_transporter"/>
</dbReference>
<dbReference type="Proteomes" id="UP000194266">
    <property type="component" value="Unassembled WGS sequence"/>
</dbReference>
<dbReference type="InterPro" id="IPR006153">
    <property type="entry name" value="Cation/H_exchanger_TM"/>
</dbReference>
<keyword evidence="5" id="KW-0406">Ion transport</keyword>
<sequence length="446" mass="45141">MDVSDLLSRAAHVTAALAVVLLLARVGRSAASRLRQPEVVGEVTVGLLVGPAVLALSDRALFDALLPAAVLDVLTFVGQTGLVLYLVGLAHKLRPGPGGPPRQALSALVAGAFLVPLTTGLLLVGLIALTHDTAARGEVPLPAFCLMVAVTMSITAVPVLSRILGDRGLSESAEGRLALASAIVMDGLGWVMLTLAVGLGADDLSGLWEPAVALLAGGGCALLLRLGLRTGPARRLCRRLPRTTAALLGGAALGTALLTEHLGMTAIVGAALVGLAIPGEDPAVPAENPAVPDAGPAPWTQPVAAVSHTGRMLTPVFFVVTGVTVLIDAFSAASWTLITGTLVLGCAGKLLGGYAGARLAGARPGPARRIGVLMNTRGLTELIVIEAGHRAGILPAPMVLALVVMALATTAMTGPLLGLVDRAERRGSVPARSELPRSVATEGSTR</sequence>
<evidence type="ECO:0000259" key="8">
    <source>
        <dbReference type="Pfam" id="PF00999"/>
    </source>
</evidence>
<name>A0ABX3YDR4_9ACTN</name>